<protein>
    <submittedName>
        <fullName evidence="1">Uncharacterized protein</fullName>
    </submittedName>
</protein>
<dbReference type="EMBL" id="BLJY01000014">
    <property type="protein sequence ID" value="GFF21371.1"/>
    <property type="molecule type" value="Genomic_DNA"/>
</dbReference>
<organism evidence="1 2">
    <name type="scientific">Aspergillus terreus</name>
    <dbReference type="NCBI Taxonomy" id="33178"/>
    <lineage>
        <taxon>Eukaryota</taxon>
        <taxon>Fungi</taxon>
        <taxon>Dikarya</taxon>
        <taxon>Ascomycota</taxon>
        <taxon>Pezizomycotina</taxon>
        <taxon>Eurotiomycetes</taxon>
        <taxon>Eurotiomycetidae</taxon>
        <taxon>Eurotiales</taxon>
        <taxon>Aspergillaceae</taxon>
        <taxon>Aspergillus</taxon>
        <taxon>Aspergillus subgen. Circumdati</taxon>
    </lineage>
</organism>
<comment type="caution">
    <text evidence="1">The sequence shown here is derived from an EMBL/GenBank/DDBJ whole genome shotgun (WGS) entry which is preliminary data.</text>
</comment>
<dbReference type="AlphaFoldDB" id="A0A5M3Z3T7"/>
<keyword evidence="2" id="KW-1185">Reference proteome</keyword>
<name>A0A5M3Z3T7_ASPTE</name>
<dbReference type="Proteomes" id="UP000452235">
    <property type="component" value="Unassembled WGS sequence"/>
</dbReference>
<sequence length="266" mass="30962">MTTTEPNAVDGARVIAAVKELLREPERVLLDEKWVPQDEEPRERSAWMLEACALLLCTAELFHLLETDGRGWVDGSRSNMDALRSILSCFELMREYRSRCDKPYDGKIEDWFLAMSDERLSGTASRYSVNRFVVDDPSFTLDIRHEALLNGEAIQLSLPPLETLSQDELRPTFLSHCRDVISIAEADCTEYEHALLPDMQRRRYRRTRMEVHTRRRLHNYDIRVLFVSLSGRDEVPPGYKEYWRFSCEVQNARTVYDEVAARAQVL</sequence>
<proteinExistence type="predicted"/>
<accession>A0A5M3Z3T7</accession>
<evidence type="ECO:0000313" key="2">
    <source>
        <dbReference type="Proteomes" id="UP000452235"/>
    </source>
</evidence>
<gene>
    <name evidence="1" type="ORF">ATEIFO6365_0014030300</name>
</gene>
<evidence type="ECO:0000313" key="1">
    <source>
        <dbReference type="EMBL" id="GFF21371.1"/>
    </source>
</evidence>
<reference evidence="1 2" key="1">
    <citation type="submission" date="2020-01" db="EMBL/GenBank/DDBJ databases">
        <title>Aspergillus terreus IFO 6365 whole genome shotgun sequence.</title>
        <authorList>
            <person name="Kanamasa S."/>
            <person name="Takahashi H."/>
        </authorList>
    </citation>
    <scope>NUCLEOTIDE SEQUENCE [LARGE SCALE GENOMIC DNA]</scope>
    <source>
        <strain evidence="1 2">IFO 6365</strain>
    </source>
</reference>